<dbReference type="NCBIfam" id="TIGR02970">
    <property type="entry name" value="succ_dehyd_cytB"/>
    <property type="match status" value="1"/>
</dbReference>
<dbReference type="EMBL" id="JAYXHS010000005">
    <property type="protein sequence ID" value="MEC5388175.1"/>
    <property type="molecule type" value="Genomic_DNA"/>
</dbReference>
<keyword evidence="6" id="KW-0349">Heme</keyword>
<dbReference type="Proteomes" id="UP001331561">
    <property type="component" value="Unassembled WGS sequence"/>
</dbReference>
<evidence type="ECO:0000256" key="12">
    <source>
        <dbReference type="ARBA" id="ARBA00025912"/>
    </source>
</evidence>
<evidence type="ECO:0000256" key="9">
    <source>
        <dbReference type="ARBA" id="ARBA00022989"/>
    </source>
</evidence>
<gene>
    <name evidence="14" type="primary">sdhC</name>
    <name evidence="14" type="ORF">VVD49_20745</name>
</gene>
<sequence>MAEVIVRKPRPKHLNLIQIRLPLPGIVSILHRISGVGLFLCLPLLLWLFGASLGSREELDAFYTVFNFSLLGLPIVKLVLLGLLWSFLHHFCAGIRFLLLDMHVGVELPAARMSSVIVLVVSLTLTAAIGVLIW</sequence>
<reference evidence="14 15" key="1">
    <citation type="submission" date="2024-01" db="EMBL/GenBank/DDBJ databases">
        <title>Uliginosibacterium soil sp. nov.</title>
        <authorList>
            <person name="Lv Y."/>
        </authorList>
    </citation>
    <scope>NUCLEOTIDE SEQUENCE [LARGE SCALE GENOMIC DNA]</scope>
    <source>
        <strain evidence="14 15">H3</strain>
    </source>
</reference>
<protein>
    <recommendedName>
        <fullName evidence="5">Succinate dehydrogenase cytochrome b556 subunit</fullName>
    </recommendedName>
</protein>
<dbReference type="PANTHER" id="PTHR10978">
    <property type="entry name" value="SUCCINATE DEHYDROGENASE CYTOCHROME B560 SUBUNIT"/>
    <property type="match status" value="1"/>
</dbReference>
<keyword evidence="8" id="KW-0479">Metal-binding</keyword>
<evidence type="ECO:0000313" key="14">
    <source>
        <dbReference type="EMBL" id="MEC5388175.1"/>
    </source>
</evidence>
<dbReference type="InterPro" id="IPR014314">
    <property type="entry name" value="Succ_DH_cytb556"/>
</dbReference>
<comment type="cofactor">
    <cofactor evidence="1">
        <name>heme</name>
        <dbReference type="ChEBI" id="CHEBI:30413"/>
    </cofactor>
</comment>
<dbReference type="InterPro" id="IPR034804">
    <property type="entry name" value="SQR/QFR_C/D"/>
</dbReference>
<dbReference type="Gene3D" id="1.20.1300.10">
    <property type="entry name" value="Fumarate reductase/succinate dehydrogenase, transmembrane subunit"/>
    <property type="match status" value="1"/>
</dbReference>
<keyword evidence="10" id="KW-0408">Iron</keyword>
<keyword evidence="15" id="KW-1185">Reference proteome</keyword>
<evidence type="ECO:0000256" key="4">
    <source>
        <dbReference type="ARBA" id="ARBA00007244"/>
    </source>
</evidence>
<dbReference type="Pfam" id="PF01127">
    <property type="entry name" value="Sdh_cyt"/>
    <property type="match status" value="1"/>
</dbReference>
<comment type="similarity">
    <text evidence="4">Belongs to the cytochrome b560 family.</text>
</comment>
<dbReference type="RefSeq" id="WP_327601151.1">
    <property type="nucleotide sequence ID" value="NZ_JAYXHS010000005.1"/>
</dbReference>
<dbReference type="CDD" id="cd03499">
    <property type="entry name" value="SQR_TypeC_SdhC"/>
    <property type="match status" value="1"/>
</dbReference>
<evidence type="ECO:0000256" key="2">
    <source>
        <dbReference type="ARBA" id="ARBA00004050"/>
    </source>
</evidence>
<comment type="subcellular location">
    <subcellularLocation>
        <location evidence="3">Membrane</location>
    </subcellularLocation>
</comment>
<dbReference type="PIRSF" id="PIRSF000178">
    <property type="entry name" value="SDH_cyt_b560"/>
    <property type="match status" value="1"/>
</dbReference>
<comment type="caution">
    <text evidence="14">The sequence shown here is derived from an EMBL/GenBank/DDBJ whole genome shotgun (WGS) entry which is preliminary data.</text>
</comment>
<feature type="transmembrane region" description="Helical" evidence="13">
    <location>
        <begin position="61"/>
        <end position="88"/>
    </location>
</feature>
<evidence type="ECO:0000256" key="3">
    <source>
        <dbReference type="ARBA" id="ARBA00004370"/>
    </source>
</evidence>
<comment type="subunit">
    <text evidence="12">Part of an enzyme complex containing four subunits: a flavoprotein, an iron-sulfur protein, plus two membrane-anchoring proteins, SdhC and SdhD. The complex can form homotrimers.</text>
</comment>
<evidence type="ECO:0000256" key="13">
    <source>
        <dbReference type="SAM" id="Phobius"/>
    </source>
</evidence>
<evidence type="ECO:0000256" key="6">
    <source>
        <dbReference type="ARBA" id="ARBA00022617"/>
    </source>
</evidence>
<dbReference type="PANTHER" id="PTHR10978:SF5">
    <property type="entry name" value="SUCCINATE DEHYDROGENASE CYTOCHROME B560 SUBUNIT, MITOCHONDRIAL"/>
    <property type="match status" value="1"/>
</dbReference>
<evidence type="ECO:0000256" key="11">
    <source>
        <dbReference type="ARBA" id="ARBA00023136"/>
    </source>
</evidence>
<evidence type="ECO:0000256" key="7">
    <source>
        <dbReference type="ARBA" id="ARBA00022692"/>
    </source>
</evidence>
<organism evidence="14 15">
    <name type="scientific">Uliginosibacterium silvisoli</name>
    <dbReference type="NCBI Taxonomy" id="3114758"/>
    <lineage>
        <taxon>Bacteria</taxon>
        <taxon>Pseudomonadati</taxon>
        <taxon>Pseudomonadota</taxon>
        <taxon>Betaproteobacteria</taxon>
        <taxon>Rhodocyclales</taxon>
        <taxon>Zoogloeaceae</taxon>
        <taxon>Uliginosibacterium</taxon>
    </lineage>
</organism>
<evidence type="ECO:0000256" key="5">
    <source>
        <dbReference type="ARBA" id="ARBA00020076"/>
    </source>
</evidence>
<feature type="transmembrane region" description="Helical" evidence="13">
    <location>
        <begin position="109"/>
        <end position="133"/>
    </location>
</feature>
<feature type="transmembrane region" description="Helical" evidence="13">
    <location>
        <begin position="21"/>
        <end position="49"/>
    </location>
</feature>
<proteinExistence type="inferred from homology"/>
<dbReference type="InterPro" id="IPR000701">
    <property type="entry name" value="SuccDH_FuR_B_TM-su"/>
</dbReference>
<keyword evidence="7 13" id="KW-0812">Transmembrane</keyword>
<evidence type="ECO:0000256" key="8">
    <source>
        <dbReference type="ARBA" id="ARBA00022723"/>
    </source>
</evidence>
<name>A0ABU6KA57_9RHOO</name>
<evidence type="ECO:0000256" key="10">
    <source>
        <dbReference type="ARBA" id="ARBA00023004"/>
    </source>
</evidence>
<evidence type="ECO:0000256" key="1">
    <source>
        <dbReference type="ARBA" id="ARBA00001971"/>
    </source>
</evidence>
<keyword evidence="11 13" id="KW-0472">Membrane</keyword>
<comment type="function">
    <text evidence="2">Membrane-anchoring subunit of succinate dehydrogenase (SDH).</text>
</comment>
<evidence type="ECO:0000313" key="15">
    <source>
        <dbReference type="Proteomes" id="UP001331561"/>
    </source>
</evidence>
<accession>A0ABU6KA57</accession>
<dbReference type="SUPFAM" id="SSF81343">
    <property type="entry name" value="Fumarate reductase respiratory complex transmembrane subunits"/>
    <property type="match status" value="1"/>
</dbReference>
<keyword evidence="9 13" id="KW-1133">Transmembrane helix</keyword>